<sequence>MILIDKLNKACLVLFVLSFACSGDPHTKKDEELPDRDTVEMADTSNQIESTDISLQKDTFKVEAGKVFFQKYPSGFWLDSIQKTMPEDEWNEVVADNVYYLDLTRQFLEKNGYKEIGYADSKILEFPLKEKTTEFISTKEYLNEWGFFISNGIDSVSFYNSSDPETDLKGIIK</sequence>
<dbReference type="Proteomes" id="UP000030185">
    <property type="component" value="Unassembled WGS sequence"/>
</dbReference>
<accession>A0A098LAB3</accession>
<dbReference type="PROSITE" id="PS51257">
    <property type="entry name" value="PROKAR_LIPOPROTEIN"/>
    <property type="match status" value="1"/>
</dbReference>
<evidence type="ECO:0000313" key="1">
    <source>
        <dbReference type="EMBL" id="GAL83362.1"/>
    </source>
</evidence>
<organism evidence="1 2">
    <name type="scientific">Sporocytophaga myxococcoides</name>
    <dbReference type="NCBI Taxonomy" id="153721"/>
    <lineage>
        <taxon>Bacteria</taxon>
        <taxon>Pseudomonadati</taxon>
        <taxon>Bacteroidota</taxon>
        <taxon>Cytophagia</taxon>
        <taxon>Cytophagales</taxon>
        <taxon>Cytophagaceae</taxon>
        <taxon>Sporocytophaga</taxon>
    </lineage>
</organism>
<evidence type="ECO:0000313" key="2">
    <source>
        <dbReference type="Proteomes" id="UP000030185"/>
    </source>
</evidence>
<proteinExistence type="predicted"/>
<name>A0A098LAB3_9BACT</name>
<gene>
    <name evidence="1" type="ORF">MYP_588</name>
</gene>
<dbReference type="STRING" id="153721.MYP_588"/>
<protein>
    <recommendedName>
        <fullName evidence="3">Lipoprotein</fullName>
    </recommendedName>
</protein>
<dbReference type="EMBL" id="BBLT01000001">
    <property type="protein sequence ID" value="GAL83362.1"/>
    <property type="molecule type" value="Genomic_DNA"/>
</dbReference>
<reference evidence="1 2" key="1">
    <citation type="submission" date="2014-09" db="EMBL/GenBank/DDBJ databases">
        <title>Sporocytophaga myxococcoides PG-01 genome sequencing.</title>
        <authorList>
            <person name="Liu L."/>
            <person name="Gao P.J."/>
            <person name="Chen G.J."/>
            <person name="Wang L.S."/>
        </authorList>
    </citation>
    <scope>NUCLEOTIDE SEQUENCE [LARGE SCALE GENOMIC DNA]</scope>
    <source>
        <strain evidence="1 2">PG-01</strain>
    </source>
</reference>
<evidence type="ECO:0008006" key="3">
    <source>
        <dbReference type="Google" id="ProtNLM"/>
    </source>
</evidence>
<comment type="caution">
    <text evidence="1">The sequence shown here is derived from an EMBL/GenBank/DDBJ whole genome shotgun (WGS) entry which is preliminary data.</text>
</comment>
<dbReference type="AlphaFoldDB" id="A0A098LAB3"/>
<keyword evidence="2" id="KW-1185">Reference proteome</keyword>